<evidence type="ECO:0000313" key="6">
    <source>
        <dbReference type="EMBL" id="GAA1700893.1"/>
    </source>
</evidence>
<keyword evidence="1" id="KW-0805">Transcription regulation</keyword>
<dbReference type="PROSITE" id="PS50977">
    <property type="entry name" value="HTH_TETR_2"/>
    <property type="match status" value="1"/>
</dbReference>
<keyword evidence="2 4" id="KW-0238">DNA-binding</keyword>
<dbReference type="PANTHER" id="PTHR30055">
    <property type="entry name" value="HTH-TYPE TRANSCRIPTIONAL REGULATOR RUTR"/>
    <property type="match status" value="1"/>
</dbReference>
<dbReference type="Gene3D" id="1.10.357.10">
    <property type="entry name" value="Tetracycline Repressor, domain 2"/>
    <property type="match status" value="1"/>
</dbReference>
<dbReference type="SUPFAM" id="SSF46689">
    <property type="entry name" value="Homeodomain-like"/>
    <property type="match status" value="1"/>
</dbReference>
<proteinExistence type="predicted"/>
<dbReference type="PRINTS" id="PR00455">
    <property type="entry name" value="HTHTETR"/>
</dbReference>
<evidence type="ECO:0000256" key="1">
    <source>
        <dbReference type="ARBA" id="ARBA00023015"/>
    </source>
</evidence>
<evidence type="ECO:0000256" key="4">
    <source>
        <dbReference type="PROSITE-ProRule" id="PRU00335"/>
    </source>
</evidence>
<dbReference type="Proteomes" id="UP001501690">
    <property type="component" value="Unassembled WGS sequence"/>
</dbReference>
<dbReference type="InterPro" id="IPR001647">
    <property type="entry name" value="HTH_TetR"/>
</dbReference>
<protein>
    <submittedName>
        <fullName evidence="6">TetR/AcrR family transcriptional regulator</fullName>
    </submittedName>
</protein>
<dbReference type="InterPro" id="IPR009057">
    <property type="entry name" value="Homeodomain-like_sf"/>
</dbReference>
<reference evidence="7" key="1">
    <citation type="journal article" date="2019" name="Int. J. Syst. Evol. Microbiol.">
        <title>The Global Catalogue of Microorganisms (GCM) 10K type strain sequencing project: providing services to taxonomists for standard genome sequencing and annotation.</title>
        <authorList>
            <consortium name="The Broad Institute Genomics Platform"/>
            <consortium name="The Broad Institute Genome Sequencing Center for Infectious Disease"/>
            <person name="Wu L."/>
            <person name="Ma J."/>
        </authorList>
    </citation>
    <scope>NUCLEOTIDE SEQUENCE [LARGE SCALE GENOMIC DNA]</scope>
    <source>
        <strain evidence="7">JCM 15577</strain>
    </source>
</reference>
<evidence type="ECO:0000256" key="2">
    <source>
        <dbReference type="ARBA" id="ARBA00023125"/>
    </source>
</evidence>
<dbReference type="RefSeq" id="WP_344071798.1">
    <property type="nucleotide sequence ID" value="NZ_BAAAPL010000002.1"/>
</dbReference>
<dbReference type="InterPro" id="IPR036271">
    <property type="entry name" value="Tet_transcr_reg_TetR-rel_C_sf"/>
</dbReference>
<comment type="caution">
    <text evidence="6">The sequence shown here is derived from an EMBL/GenBank/DDBJ whole genome shotgun (WGS) entry which is preliminary data.</text>
</comment>
<keyword evidence="7" id="KW-1185">Reference proteome</keyword>
<sequence length="215" mass="23109">MTVEAPSPDAVAPARLGRPRDASRDADILEATLEVLAEHGYDGMTIDMVAAHAGAGKATVYRRWPSKADLVIDAVACMKMRDIDLENLPDTGSLRGDLVALVRAPELPEAERKMRVMGGVISLMSREPELAQAVYSAILAPRITINRALLQRAKERGEIRQDADVDKLAALAPAMTAFRTLAERKPVDRAFLLSLIDDVVLPAAGVATPTVHDGP</sequence>
<evidence type="ECO:0000256" key="3">
    <source>
        <dbReference type="ARBA" id="ARBA00023163"/>
    </source>
</evidence>
<dbReference type="InterPro" id="IPR050109">
    <property type="entry name" value="HTH-type_TetR-like_transc_reg"/>
</dbReference>
<dbReference type="PANTHER" id="PTHR30055:SF148">
    <property type="entry name" value="TETR-FAMILY TRANSCRIPTIONAL REGULATOR"/>
    <property type="match status" value="1"/>
</dbReference>
<gene>
    <name evidence="6" type="ORF">GCM10009808_18280</name>
</gene>
<dbReference type="Pfam" id="PF16859">
    <property type="entry name" value="TetR_C_11"/>
    <property type="match status" value="1"/>
</dbReference>
<name>A0ABP4U9P2_9MICO</name>
<dbReference type="PROSITE" id="PS01081">
    <property type="entry name" value="HTH_TETR_1"/>
    <property type="match status" value="1"/>
</dbReference>
<evidence type="ECO:0000259" key="5">
    <source>
        <dbReference type="PROSITE" id="PS50977"/>
    </source>
</evidence>
<dbReference type="InterPro" id="IPR023772">
    <property type="entry name" value="DNA-bd_HTH_TetR-type_CS"/>
</dbReference>
<feature type="domain" description="HTH tetR-type" evidence="5">
    <location>
        <begin position="22"/>
        <end position="82"/>
    </location>
</feature>
<feature type="DNA-binding region" description="H-T-H motif" evidence="4">
    <location>
        <begin position="45"/>
        <end position="64"/>
    </location>
</feature>
<dbReference type="Pfam" id="PF00440">
    <property type="entry name" value="TetR_N"/>
    <property type="match status" value="1"/>
</dbReference>
<dbReference type="SUPFAM" id="SSF48498">
    <property type="entry name" value="Tetracyclin repressor-like, C-terminal domain"/>
    <property type="match status" value="1"/>
</dbReference>
<evidence type="ECO:0000313" key="7">
    <source>
        <dbReference type="Proteomes" id="UP001501690"/>
    </source>
</evidence>
<dbReference type="Gene3D" id="1.10.10.60">
    <property type="entry name" value="Homeodomain-like"/>
    <property type="match status" value="1"/>
</dbReference>
<organism evidence="6 7">
    <name type="scientific">Microbacterium sediminicola</name>
    <dbReference type="NCBI Taxonomy" id="415210"/>
    <lineage>
        <taxon>Bacteria</taxon>
        <taxon>Bacillati</taxon>
        <taxon>Actinomycetota</taxon>
        <taxon>Actinomycetes</taxon>
        <taxon>Micrococcales</taxon>
        <taxon>Microbacteriaceae</taxon>
        <taxon>Microbacterium</taxon>
    </lineage>
</organism>
<keyword evidence="3" id="KW-0804">Transcription</keyword>
<dbReference type="InterPro" id="IPR011075">
    <property type="entry name" value="TetR_C"/>
</dbReference>
<dbReference type="EMBL" id="BAAAPL010000002">
    <property type="protein sequence ID" value="GAA1700893.1"/>
    <property type="molecule type" value="Genomic_DNA"/>
</dbReference>
<accession>A0ABP4U9P2</accession>